<proteinExistence type="predicted"/>
<protein>
    <submittedName>
        <fullName evidence="2">Uncharacterized protein</fullName>
    </submittedName>
</protein>
<gene>
    <name evidence="2" type="ORF">AVDCRST_MAG68-3246</name>
</gene>
<feature type="compositionally biased region" description="Gly residues" evidence="1">
    <location>
        <begin position="18"/>
        <end position="42"/>
    </location>
</feature>
<feature type="non-terminal residue" evidence="2">
    <location>
        <position position="199"/>
    </location>
</feature>
<feature type="region of interest" description="Disordered" evidence="1">
    <location>
        <begin position="148"/>
        <end position="199"/>
    </location>
</feature>
<sequence length="199" mass="20617">EVLDCVGAYVRRPRRGPLGRGGFGAGDADGSVAGGARGGGRGARAVPRPAGDRRRALRGGVAGRAPPVPDGSRARGVVHPGGHGYGHAPGGGGAAVGFLHPAWHVPRAAQGKGPALVPPRLALRGEQASRALRGRPQALAEGDAGHLRALSGRGDRPPRHQQARAAGPGRLARLHPHDQRSRPRAVLRRRRRHPGHHLL</sequence>
<feature type="non-terminal residue" evidence="2">
    <location>
        <position position="1"/>
    </location>
</feature>
<feature type="region of interest" description="Disordered" evidence="1">
    <location>
        <begin position="16"/>
        <end position="72"/>
    </location>
</feature>
<evidence type="ECO:0000313" key="2">
    <source>
        <dbReference type="EMBL" id="CAA9345369.1"/>
    </source>
</evidence>
<dbReference type="EMBL" id="CADCTW010000156">
    <property type="protein sequence ID" value="CAA9345369.1"/>
    <property type="molecule type" value="Genomic_DNA"/>
</dbReference>
<reference evidence="2" key="1">
    <citation type="submission" date="2020-02" db="EMBL/GenBank/DDBJ databases">
        <authorList>
            <person name="Meier V. D."/>
        </authorList>
    </citation>
    <scope>NUCLEOTIDE SEQUENCE</scope>
    <source>
        <strain evidence="2">AVDCRST_MAG68</strain>
    </source>
</reference>
<evidence type="ECO:0000256" key="1">
    <source>
        <dbReference type="SAM" id="MobiDB-lite"/>
    </source>
</evidence>
<name>A0A6J4M1C0_9BACT</name>
<organism evidence="2">
    <name type="scientific">uncultured Gemmatimonadota bacterium</name>
    <dbReference type="NCBI Taxonomy" id="203437"/>
    <lineage>
        <taxon>Bacteria</taxon>
        <taxon>Pseudomonadati</taxon>
        <taxon>Gemmatimonadota</taxon>
        <taxon>environmental samples</taxon>
    </lineage>
</organism>
<dbReference type="AlphaFoldDB" id="A0A6J4M1C0"/>
<feature type="compositionally biased region" description="Basic residues" evidence="1">
    <location>
        <begin position="182"/>
        <end position="199"/>
    </location>
</feature>
<accession>A0A6J4M1C0</accession>